<sequence length="312" mass="35893">MSFLDAYQGYHQIPMSRPDQEKTAFITPQGTYCYKVMPFGLKNERATYQRLVTKMFQAQLGKMVEVYTDDMAVKSKRSQNHLADLSQKFDILRQFQLKLNTSKCAFSVSSGKFLGSLVTRRGIEANPDQISVIQEVQSPTSAKQVQRLTGMAAALNRFISRASDKYRPFFQLLHKSSTFQWTPDCDQALQQLKHYLSSPPLLSIPTQGEELNLYLAVSNHAVNSVLIREENEQQRPIYYKSKILLDAETRYLQLEKFALALVSASRKLSHYFQTYTIVVVTEHPLKTLFRKADFSGRISKWVVELGQYDIKY</sequence>
<dbReference type="EMBL" id="CM056813">
    <property type="protein sequence ID" value="KAJ8639948.1"/>
    <property type="molecule type" value="Genomic_DNA"/>
</dbReference>
<accession>A0ACC2M3G1</accession>
<name>A0ACC2M3G1_PERAE</name>
<gene>
    <name evidence="1" type="ORF">MRB53_016642</name>
</gene>
<protein>
    <submittedName>
        <fullName evidence="1">Uncharacterized protein</fullName>
    </submittedName>
</protein>
<keyword evidence="2" id="KW-1185">Reference proteome</keyword>
<proteinExistence type="predicted"/>
<evidence type="ECO:0000313" key="1">
    <source>
        <dbReference type="EMBL" id="KAJ8639948.1"/>
    </source>
</evidence>
<comment type="caution">
    <text evidence="1">The sequence shown here is derived from an EMBL/GenBank/DDBJ whole genome shotgun (WGS) entry which is preliminary data.</text>
</comment>
<reference evidence="1 2" key="1">
    <citation type="journal article" date="2022" name="Hortic Res">
        <title>A haplotype resolved chromosomal level avocado genome allows analysis of novel avocado genes.</title>
        <authorList>
            <person name="Nath O."/>
            <person name="Fletcher S.J."/>
            <person name="Hayward A."/>
            <person name="Shaw L.M."/>
            <person name="Masouleh A.K."/>
            <person name="Furtado A."/>
            <person name="Henry R.J."/>
            <person name="Mitter N."/>
        </authorList>
    </citation>
    <scope>NUCLEOTIDE SEQUENCE [LARGE SCALE GENOMIC DNA]</scope>
    <source>
        <strain evidence="2">cv. Hass</strain>
    </source>
</reference>
<dbReference type="Proteomes" id="UP001234297">
    <property type="component" value="Chromosome 5"/>
</dbReference>
<organism evidence="1 2">
    <name type="scientific">Persea americana</name>
    <name type="common">Avocado</name>
    <dbReference type="NCBI Taxonomy" id="3435"/>
    <lineage>
        <taxon>Eukaryota</taxon>
        <taxon>Viridiplantae</taxon>
        <taxon>Streptophyta</taxon>
        <taxon>Embryophyta</taxon>
        <taxon>Tracheophyta</taxon>
        <taxon>Spermatophyta</taxon>
        <taxon>Magnoliopsida</taxon>
        <taxon>Magnoliidae</taxon>
        <taxon>Laurales</taxon>
        <taxon>Lauraceae</taxon>
        <taxon>Persea</taxon>
    </lineage>
</organism>
<evidence type="ECO:0000313" key="2">
    <source>
        <dbReference type="Proteomes" id="UP001234297"/>
    </source>
</evidence>